<dbReference type="InterPro" id="IPR001123">
    <property type="entry name" value="LeuE-type"/>
</dbReference>
<evidence type="ECO:0000313" key="7">
    <source>
        <dbReference type="EMBL" id="PWV71698.1"/>
    </source>
</evidence>
<keyword evidence="4 6" id="KW-1133">Transmembrane helix</keyword>
<evidence type="ECO:0000256" key="5">
    <source>
        <dbReference type="ARBA" id="ARBA00023136"/>
    </source>
</evidence>
<evidence type="ECO:0000313" key="8">
    <source>
        <dbReference type="Proteomes" id="UP000246410"/>
    </source>
</evidence>
<organism evidence="7 8">
    <name type="scientific">Nocardia neocaledoniensis</name>
    <dbReference type="NCBI Taxonomy" id="236511"/>
    <lineage>
        <taxon>Bacteria</taxon>
        <taxon>Bacillati</taxon>
        <taxon>Actinomycetota</taxon>
        <taxon>Actinomycetes</taxon>
        <taxon>Mycobacteriales</taxon>
        <taxon>Nocardiaceae</taxon>
        <taxon>Nocardia</taxon>
    </lineage>
</organism>
<protein>
    <submittedName>
        <fullName evidence="7">RhtB (Resistance to homoserine/threonine) family protein</fullName>
    </submittedName>
</protein>
<accession>A0A317NDD8</accession>
<gene>
    <name evidence="7" type="ORF">DFR69_110182</name>
</gene>
<dbReference type="EMBL" id="QGTL01000010">
    <property type="protein sequence ID" value="PWV71698.1"/>
    <property type="molecule type" value="Genomic_DNA"/>
</dbReference>
<feature type="transmembrane region" description="Helical" evidence="6">
    <location>
        <begin position="55"/>
        <end position="77"/>
    </location>
</feature>
<evidence type="ECO:0000256" key="1">
    <source>
        <dbReference type="ARBA" id="ARBA00004651"/>
    </source>
</evidence>
<keyword evidence="8" id="KW-1185">Reference proteome</keyword>
<evidence type="ECO:0000256" key="4">
    <source>
        <dbReference type="ARBA" id="ARBA00022989"/>
    </source>
</evidence>
<proteinExistence type="predicted"/>
<dbReference type="GO" id="GO:0005886">
    <property type="term" value="C:plasma membrane"/>
    <property type="evidence" value="ECO:0007669"/>
    <property type="project" value="UniProtKB-SubCell"/>
</dbReference>
<dbReference type="GO" id="GO:0015171">
    <property type="term" value="F:amino acid transmembrane transporter activity"/>
    <property type="evidence" value="ECO:0007669"/>
    <property type="project" value="TreeGrafter"/>
</dbReference>
<evidence type="ECO:0000256" key="6">
    <source>
        <dbReference type="SAM" id="Phobius"/>
    </source>
</evidence>
<evidence type="ECO:0000256" key="2">
    <source>
        <dbReference type="ARBA" id="ARBA00022475"/>
    </source>
</evidence>
<dbReference type="Proteomes" id="UP000246410">
    <property type="component" value="Unassembled WGS sequence"/>
</dbReference>
<keyword evidence="2" id="KW-1003">Cell membrane</keyword>
<feature type="transmembrane region" description="Helical" evidence="6">
    <location>
        <begin position="166"/>
        <end position="190"/>
    </location>
</feature>
<name>A0A317NDD8_9NOCA</name>
<keyword evidence="3 6" id="KW-0812">Transmembrane</keyword>
<dbReference type="PANTHER" id="PTHR30086">
    <property type="entry name" value="ARGININE EXPORTER PROTEIN ARGO"/>
    <property type="match status" value="1"/>
</dbReference>
<feature type="transmembrane region" description="Helical" evidence="6">
    <location>
        <begin position="15"/>
        <end position="34"/>
    </location>
</feature>
<sequence length="221" mass="23134">MPFLGEAGPAYHGRMLAALISFTLASLVIVILPGPDTLVVVRSLVRGGRRAGIRTAAGVLCGLAVWVVAAVVGLSALLRASEVGYEALKIVGACYLVWMGVQSLRALRRPVGVASDTSSVAPLDRAGNFGAGLLTDILNPKVGVLFVSFLPGFVPDGYSPTWTTLAFGAVYIALTALYCLALVVASGSISTWMRTDRIRRRIDAMTGLVLVGFGVRLATES</sequence>
<evidence type="ECO:0000256" key="3">
    <source>
        <dbReference type="ARBA" id="ARBA00022692"/>
    </source>
</evidence>
<dbReference type="PANTHER" id="PTHR30086:SF20">
    <property type="entry name" value="ARGININE EXPORTER PROTEIN ARGO-RELATED"/>
    <property type="match status" value="1"/>
</dbReference>
<dbReference type="PIRSF" id="PIRSF006324">
    <property type="entry name" value="LeuE"/>
    <property type="match status" value="1"/>
</dbReference>
<keyword evidence="5 6" id="KW-0472">Membrane</keyword>
<reference evidence="7 8" key="1">
    <citation type="submission" date="2018-05" db="EMBL/GenBank/DDBJ databases">
        <title>Genomic Encyclopedia of Type Strains, Phase IV (KMG-IV): sequencing the most valuable type-strain genomes for metagenomic binning, comparative biology and taxonomic classification.</title>
        <authorList>
            <person name="Goeker M."/>
        </authorList>
    </citation>
    <scope>NUCLEOTIDE SEQUENCE [LARGE SCALE GENOMIC DNA]</scope>
    <source>
        <strain evidence="7 8">DSM 44717</strain>
    </source>
</reference>
<dbReference type="Pfam" id="PF01810">
    <property type="entry name" value="LysE"/>
    <property type="match status" value="1"/>
</dbReference>
<comment type="caution">
    <text evidence="7">The sequence shown here is derived from an EMBL/GenBank/DDBJ whole genome shotgun (WGS) entry which is preliminary data.</text>
</comment>
<dbReference type="AlphaFoldDB" id="A0A317NDD8"/>
<comment type="subcellular location">
    <subcellularLocation>
        <location evidence="1">Cell membrane</location>
        <topology evidence="1">Multi-pass membrane protein</topology>
    </subcellularLocation>
</comment>